<dbReference type="Gramene" id="Al_scaffold_0006_3773">
    <property type="protein sequence ID" value="Al_scaffold_0006_3773"/>
    <property type="gene ID" value="Al_scaffold_0006_3773"/>
</dbReference>
<sequence length="98" mass="11421">MVLLVLELMNWRRKHKKRVALQRQAAVTVEAAEDNARRFESDVYDYQHNMGLLLLEKNELMSKYEEIKASAVSERESSLLKKEQELLVAEENIASKES</sequence>
<dbReference type="GO" id="GO:0005652">
    <property type="term" value="C:nuclear lamina"/>
    <property type="evidence" value="ECO:0007669"/>
    <property type="project" value="UniProtKB-SubCell"/>
</dbReference>
<dbReference type="PANTHER" id="PTHR31908">
    <property type="entry name" value="PROTEIN CROWDED NUCLEI 4"/>
    <property type="match status" value="1"/>
</dbReference>
<evidence type="ECO:0000256" key="3">
    <source>
        <dbReference type="ARBA" id="ARBA00024186"/>
    </source>
</evidence>
<dbReference type="Proteomes" id="UP000008694">
    <property type="component" value="Unassembled WGS sequence"/>
</dbReference>
<reference evidence="6" key="1">
    <citation type="journal article" date="2011" name="Nat. Genet.">
        <title>The Arabidopsis lyrata genome sequence and the basis of rapid genome size change.</title>
        <authorList>
            <person name="Hu T.T."/>
            <person name="Pattyn P."/>
            <person name="Bakker E.G."/>
            <person name="Cao J."/>
            <person name="Cheng J.-F."/>
            <person name="Clark R.M."/>
            <person name="Fahlgren N."/>
            <person name="Fawcett J.A."/>
            <person name="Grimwood J."/>
            <person name="Gundlach H."/>
            <person name="Haberer G."/>
            <person name="Hollister J.D."/>
            <person name="Ossowski S."/>
            <person name="Ottilar R.P."/>
            <person name="Salamov A.A."/>
            <person name="Schneeberger K."/>
            <person name="Spannagl M."/>
            <person name="Wang X."/>
            <person name="Yang L."/>
            <person name="Nasrallah M.E."/>
            <person name="Bergelson J."/>
            <person name="Carrington J.C."/>
            <person name="Gaut B.S."/>
            <person name="Schmutz J."/>
            <person name="Mayer K.F.X."/>
            <person name="Van de Peer Y."/>
            <person name="Grigoriev I.V."/>
            <person name="Nordborg M."/>
            <person name="Weigel D."/>
            <person name="Guo Y.-L."/>
        </authorList>
    </citation>
    <scope>NUCLEOTIDE SEQUENCE [LARGE SCALE GENOMIC DNA]</scope>
    <source>
        <strain evidence="6">cv. MN47</strain>
    </source>
</reference>
<keyword evidence="1" id="KW-0175">Coiled coil</keyword>
<dbReference type="EMBL" id="GL348718">
    <property type="protein sequence ID" value="EFH51185.1"/>
    <property type="molecule type" value="Genomic_DNA"/>
</dbReference>
<comment type="similarity">
    <text evidence="4">Belongs to the CRWN family.</text>
</comment>
<accession>D7M430</accession>
<organism evidence="6">
    <name type="scientific">Arabidopsis lyrata subsp. lyrata</name>
    <name type="common">Lyre-leaved rock-cress</name>
    <dbReference type="NCBI Taxonomy" id="81972"/>
    <lineage>
        <taxon>Eukaryota</taxon>
        <taxon>Viridiplantae</taxon>
        <taxon>Streptophyta</taxon>
        <taxon>Embryophyta</taxon>
        <taxon>Tracheophyta</taxon>
        <taxon>Spermatophyta</taxon>
        <taxon>Magnoliopsida</taxon>
        <taxon>eudicotyledons</taxon>
        <taxon>Gunneridae</taxon>
        <taxon>Pentapetalae</taxon>
        <taxon>rosids</taxon>
        <taxon>malvids</taxon>
        <taxon>Brassicales</taxon>
        <taxon>Brassicaceae</taxon>
        <taxon>Camelineae</taxon>
        <taxon>Arabidopsis</taxon>
    </lineage>
</organism>
<dbReference type="HOGENOM" id="CLU_2339613_0_0_1"/>
<proteinExistence type="inferred from homology"/>
<evidence type="ECO:0000313" key="5">
    <source>
        <dbReference type="EMBL" id="EFH51185.1"/>
    </source>
</evidence>
<evidence type="ECO:0000256" key="2">
    <source>
        <dbReference type="ARBA" id="ARBA00023242"/>
    </source>
</evidence>
<evidence type="ECO:0000313" key="6">
    <source>
        <dbReference type="Proteomes" id="UP000008694"/>
    </source>
</evidence>
<dbReference type="AlphaFoldDB" id="D7M430"/>
<dbReference type="InterPro" id="IPR040418">
    <property type="entry name" value="CRWN"/>
</dbReference>
<keyword evidence="2" id="KW-0539">Nucleus</keyword>
<protein>
    <submittedName>
        <fullName evidence="5">Predicted protein</fullName>
    </submittedName>
</protein>
<comment type="subcellular location">
    <subcellularLocation>
        <location evidence="3">Nucleus lamina</location>
    </subcellularLocation>
</comment>
<gene>
    <name evidence="5" type="ORF">ARALYDRAFT_663708</name>
</gene>
<evidence type="ECO:0000256" key="1">
    <source>
        <dbReference type="ARBA" id="ARBA00023054"/>
    </source>
</evidence>
<keyword evidence="6" id="KW-1185">Reference proteome</keyword>
<dbReference type="GO" id="GO:0006997">
    <property type="term" value="P:nucleus organization"/>
    <property type="evidence" value="ECO:0007669"/>
    <property type="project" value="InterPro"/>
</dbReference>
<evidence type="ECO:0000256" key="4">
    <source>
        <dbReference type="ARBA" id="ARBA00024208"/>
    </source>
</evidence>
<name>D7M430_ARALL</name>
<feature type="non-terminal residue" evidence="5">
    <location>
        <position position="98"/>
    </location>
</feature>
<dbReference type="PANTHER" id="PTHR31908:SF2">
    <property type="entry name" value="PROTEIN CROWDED NUCLEI 4"/>
    <property type="match status" value="1"/>
</dbReference>